<dbReference type="PROSITE" id="PS51257">
    <property type="entry name" value="PROKAR_LIPOPROTEIN"/>
    <property type="match status" value="1"/>
</dbReference>
<dbReference type="EMBL" id="RAYQ01000010">
    <property type="protein sequence ID" value="RKI91315.1"/>
    <property type="molecule type" value="Genomic_DNA"/>
</dbReference>
<dbReference type="Proteomes" id="UP000280696">
    <property type="component" value="Unassembled WGS sequence"/>
</dbReference>
<dbReference type="OrthoDB" id="1864213at2"/>
<feature type="region of interest" description="Disordered" evidence="1">
    <location>
        <begin position="59"/>
        <end position="91"/>
    </location>
</feature>
<dbReference type="AlphaFoldDB" id="A0A3A9AY66"/>
<evidence type="ECO:0000313" key="3">
    <source>
        <dbReference type="EMBL" id="RKI91315.1"/>
    </source>
</evidence>
<sequence>MSGVAKVLTGILAVMAVVACLATISIIGYAMLGIGDGENTEASVNTDEPDKQETAVLQTPEPEATPSAIPEEAASPEAAVSPGAENVPVSTDNVINSAGHVHDYEESVEKKATCYSAGRLKYICKECGDNYFVDIMSTGHVSGGWEVTRKPTEDRDGLRVQKCIYCDEIMAQETVPFENPEGKKENNSDHTHQYTAATEREPSCVLAGLRKYTCSCGDFYTEMIPAPGHVATDWEVAEEATEKYMGTEQRTCNVCGVVLDSRKINRLSPSPSASASASPESTSSPGSQSSASPSGSATPSVSPSASPSPTPHEHDYRSYVLKEANCTETGIRSFVCSCGSSMAEVIERDLNNHTFRAVVIPATQNTQGYTAYTCVRCNYSYFDNYTPAVRN</sequence>
<feature type="region of interest" description="Disordered" evidence="1">
    <location>
        <begin position="178"/>
        <end position="197"/>
    </location>
</feature>
<feature type="region of interest" description="Disordered" evidence="1">
    <location>
        <begin position="266"/>
        <end position="314"/>
    </location>
</feature>
<gene>
    <name evidence="3" type="ORF">D7V94_10455</name>
</gene>
<accession>A0A3A9AY66</accession>
<organism evidence="3 4">
    <name type="scientific">Parablautia intestinalis</name>
    <dbReference type="NCBI Taxonomy" id="2320100"/>
    <lineage>
        <taxon>Bacteria</taxon>
        <taxon>Bacillati</taxon>
        <taxon>Bacillota</taxon>
        <taxon>Clostridia</taxon>
        <taxon>Lachnospirales</taxon>
        <taxon>Lachnospiraceae</taxon>
        <taxon>Parablautia</taxon>
    </lineage>
</organism>
<keyword evidence="2" id="KW-0472">Membrane</keyword>
<dbReference type="RefSeq" id="WP_120469478.1">
    <property type="nucleotide sequence ID" value="NZ_RAYQ01000010.1"/>
</dbReference>
<protein>
    <submittedName>
        <fullName evidence="3">Uncharacterized protein</fullName>
    </submittedName>
</protein>
<evidence type="ECO:0000313" key="4">
    <source>
        <dbReference type="Proteomes" id="UP000280696"/>
    </source>
</evidence>
<name>A0A3A9AY66_9FIRM</name>
<feature type="compositionally biased region" description="Basic and acidic residues" evidence="1">
    <location>
        <begin position="180"/>
        <end position="197"/>
    </location>
</feature>
<keyword evidence="2" id="KW-1133">Transmembrane helix</keyword>
<reference evidence="3 4" key="1">
    <citation type="submission" date="2018-09" db="EMBL/GenBank/DDBJ databases">
        <title>Murine metabolic-syndrome-specific gut microbial biobank.</title>
        <authorList>
            <person name="Liu C."/>
        </authorList>
    </citation>
    <scope>NUCLEOTIDE SEQUENCE [LARGE SCALE GENOMIC DNA]</scope>
    <source>
        <strain evidence="3 4">0.1xD8-82</strain>
    </source>
</reference>
<evidence type="ECO:0000256" key="1">
    <source>
        <dbReference type="SAM" id="MobiDB-lite"/>
    </source>
</evidence>
<feature type="transmembrane region" description="Helical" evidence="2">
    <location>
        <begin position="7"/>
        <end position="32"/>
    </location>
</feature>
<feature type="compositionally biased region" description="Low complexity" evidence="1">
    <location>
        <begin position="268"/>
        <end position="307"/>
    </location>
</feature>
<comment type="caution">
    <text evidence="3">The sequence shown here is derived from an EMBL/GenBank/DDBJ whole genome shotgun (WGS) entry which is preliminary data.</text>
</comment>
<keyword evidence="4" id="KW-1185">Reference proteome</keyword>
<feature type="compositionally biased region" description="Low complexity" evidence="1">
    <location>
        <begin position="60"/>
        <end position="85"/>
    </location>
</feature>
<keyword evidence="2" id="KW-0812">Transmembrane</keyword>
<proteinExistence type="predicted"/>
<evidence type="ECO:0000256" key="2">
    <source>
        <dbReference type="SAM" id="Phobius"/>
    </source>
</evidence>